<dbReference type="AlphaFoldDB" id="A0A1H2A9M9"/>
<dbReference type="Gene3D" id="3.30.460.10">
    <property type="entry name" value="Beta Polymerase, domain 2"/>
    <property type="match status" value="1"/>
</dbReference>
<sequence length="350" mass="39479">MRKVSDPESVRQAYDRIRPLVDDVARHVSDTLERYCKDNGYLFRERTKELTSLVEKLDGGRVEQWSAIDDLYACTVVVPVRDHEEKVLRKLDSSFARESVRSRSDAKKAPDVFRFDGTRWYGTMSAAAASGRQPGAGDVIFEVQVVTAFEYAWIAVTHDLVYKGDTADWRKQRLAAQLKATVEQAEVLISAFESVSDAVLPSPWPETEVKTQIVERFKRLADDGSLPDMILPASWRRFGDNVYALVKSYEKNAYKVPGAVDSLLDTIEADLLGAEPRHLPTSGTLFQYVLSVVHRAETDGSLANFRIVPSRELSDLYDIQQLEKTFVFDADMDPSVRSDPPPDTILEDPR</sequence>
<dbReference type="InterPro" id="IPR007685">
    <property type="entry name" value="RelA_SpoT"/>
</dbReference>
<dbReference type="InterPro" id="IPR043519">
    <property type="entry name" value="NT_sf"/>
</dbReference>
<feature type="region of interest" description="Disordered" evidence="1">
    <location>
        <begin position="331"/>
        <end position="350"/>
    </location>
</feature>
<evidence type="ECO:0000313" key="3">
    <source>
        <dbReference type="EMBL" id="SDT42593.1"/>
    </source>
</evidence>
<keyword evidence="4" id="KW-1185">Reference proteome</keyword>
<evidence type="ECO:0000256" key="1">
    <source>
        <dbReference type="SAM" id="MobiDB-lite"/>
    </source>
</evidence>
<reference evidence="3 4" key="1">
    <citation type="submission" date="2016-10" db="EMBL/GenBank/DDBJ databases">
        <authorList>
            <person name="de Groot N.N."/>
        </authorList>
    </citation>
    <scope>NUCLEOTIDE SEQUENCE [LARGE SCALE GENOMIC DNA]</scope>
    <source>
        <strain evidence="3 4">DSM 21800</strain>
    </source>
</reference>
<dbReference type="Proteomes" id="UP000199103">
    <property type="component" value="Chromosome I"/>
</dbReference>
<dbReference type="Pfam" id="PF04607">
    <property type="entry name" value="RelA_SpoT"/>
    <property type="match status" value="1"/>
</dbReference>
<accession>A0A1H2A9M9</accession>
<organism evidence="3 4">
    <name type="scientific">Microlunatus soli</name>
    <dbReference type="NCBI Taxonomy" id="630515"/>
    <lineage>
        <taxon>Bacteria</taxon>
        <taxon>Bacillati</taxon>
        <taxon>Actinomycetota</taxon>
        <taxon>Actinomycetes</taxon>
        <taxon>Propionibacteriales</taxon>
        <taxon>Propionibacteriaceae</taxon>
        <taxon>Microlunatus</taxon>
    </lineage>
</organism>
<protein>
    <recommendedName>
        <fullName evidence="2">RelA/SpoT domain-containing protein</fullName>
    </recommendedName>
</protein>
<evidence type="ECO:0000313" key="4">
    <source>
        <dbReference type="Proteomes" id="UP000199103"/>
    </source>
</evidence>
<name>A0A1H2A9M9_9ACTN</name>
<evidence type="ECO:0000259" key="2">
    <source>
        <dbReference type="Pfam" id="PF04607"/>
    </source>
</evidence>
<dbReference type="EMBL" id="LT629772">
    <property type="protein sequence ID" value="SDT42593.1"/>
    <property type="molecule type" value="Genomic_DNA"/>
</dbReference>
<gene>
    <name evidence="3" type="ORF">SAMN04489812_5768</name>
</gene>
<dbReference type="STRING" id="630515.SAMN04489812_5768"/>
<dbReference type="GO" id="GO:0015969">
    <property type="term" value="P:guanosine tetraphosphate metabolic process"/>
    <property type="evidence" value="ECO:0007669"/>
    <property type="project" value="InterPro"/>
</dbReference>
<proteinExistence type="predicted"/>
<dbReference type="SUPFAM" id="SSF81301">
    <property type="entry name" value="Nucleotidyltransferase"/>
    <property type="match status" value="1"/>
</dbReference>
<feature type="domain" description="RelA/SpoT" evidence="2">
    <location>
        <begin position="45"/>
        <end position="165"/>
    </location>
</feature>